<evidence type="ECO:0000313" key="2">
    <source>
        <dbReference type="EMBL" id="CAH1776874.1"/>
    </source>
</evidence>
<reference evidence="2" key="1">
    <citation type="submission" date="2022-03" db="EMBL/GenBank/DDBJ databases">
        <authorList>
            <person name="Martin C."/>
        </authorList>
    </citation>
    <scope>NUCLEOTIDE SEQUENCE</scope>
</reference>
<dbReference type="SUPFAM" id="SSF63707">
    <property type="entry name" value="Ganglioside M2 (gm2) activator"/>
    <property type="match status" value="1"/>
</dbReference>
<dbReference type="OrthoDB" id="6409159at2759"/>
<accession>A0A8J1TG83</accession>
<dbReference type="AlphaFoldDB" id="A0A8J1TG83"/>
<organism evidence="2 3">
    <name type="scientific">Owenia fusiformis</name>
    <name type="common">Polychaete worm</name>
    <dbReference type="NCBI Taxonomy" id="6347"/>
    <lineage>
        <taxon>Eukaryota</taxon>
        <taxon>Metazoa</taxon>
        <taxon>Spiralia</taxon>
        <taxon>Lophotrochozoa</taxon>
        <taxon>Annelida</taxon>
        <taxon>Polychaeta</taxon>
        <taxon>Sedentaria</taxon>
        <taxon>Canalipalpata</taxon>
        <taxon>Sabellida</taxon>
        <taxon>Oweniida</taxon>
        <taxon>Oweniidae</taxon>
        <taxon>Owenia</taxon>
    </lineage>
</organism>
<keyword evidence="1" id="KW-0732">Signal</keyword>
<keyword evidence="3" id="KW-1185">Reference proteome</keyword>
<dbReference type="InterPro" id="IPR028996">
    <property type="entry name" value="GM2-AP"/>
</dbReference>
<dbReference type="PANTHER" id="PTHR17357:SF0">
    <property type="entry name" value="GANGLIOSIDE GM2 ACTIVATOR"/>
    <property type="match status" value="1"/>
</dbReference>
<dbReference type="GO" id="GO:0009898">
    <property type="term" value="C:cytoplasmic side of plasma membrane"/>
    <property type="evidence" value="ECO:0007669"/>
    <property type="project" value="TreeGrafter"/>
</dbReference>
<sequence>MNLLHCIALVILEIILTEGRKRHSRAHKQLEYSDCGDGPNKAVFINHAIADPLPIVSPGKLRVSAGVNITRALPYSMYLDLTVTKYFLGLPFLLPCINGIVGTCEYRNMCSYLEIFKGGNCPRVLQDQGLPCTCPVQPGTYKVKDVNLKIPKLEGISSLLAQGEYEITAKLMDDVTRGELGCIKIKFTMKRRKKKSGWFFK</sequence>
<dbReference type="EMBL" id="CAIIXF020000002">
    <property type="protein sequence ID" value="CAH1776874.1"/>
    <property type="molecule type" value="Genomic_DNA"/>
</dbReference>
<protein>
    <submittedName>
        <fullName evidence="2">Uncharacterized protein</fullName>
    </submittedName>
</protein>
<dbReference type="GO" id="GO:0008047">
    <property type="term" value="F:enzyme activator activity"/>
    <property type="evidence" value="ECO:0007669"/>
    <property type="project" value="InterPro"/>
</dbReference>
<dbReference type="PANTHER" id="PTHR17357">
    <property type="entry name" value="GM2 GANGLIOSIDE ACTIVATOR PROTEIN"/>
    <property type="match status" value="1"/>
</dbReference>
<comment type="caution">
    <text evidence="2">The sequence shown here is derived from an EMBL/GenBank/DDBJ whole genome shotgun (WGS) entry which is preliminary data.</text>
</comment>
<dbReference type="InterPro" id="IPR003172">
    <property type="entry name" value="ML_dom"/>
</dbReference>
<evidence type="ECO:0000313" key="3">
    <source>
        <dbReference type="Proteomes" id="UP000749559"/>
    </source>
</evidence>
<dbReference type="SMART" id="SM00737">
    <property type="entry name" value="ML"/>
    <property type="match status" value="1"/>
</dbReference>
<name>A0A8J1TG83_OWEFU</name>
<dbReference type="Gene3D" id="2.70.220.10">
    <property type="entry name" value="Ganglioside GM2 activator"/>
    <property type="match status" value="1"/>
</dbReference>
<dbReference type="InterPro" id="IPR036846">
    <property type="entry name" value="GM2-AP_sf"/>
</dbReference>
<dbReference type="Pfam" id="PF02221">
    <property type="entry name" value="E1_DerP2_DerF2"/>
    <property type="match status" value="1"/>
</dbReference>
<evidence type="ECO:0000256" key="1">
    <source>
        <dbReference type="ARBA" id="ARBA00022729"/>
    </source>
</evidence>
<dbReference type="GO" id="GO:0006689">
    <property type="term" value="P:ganglioside catabolic process"/>
    <property type="evidence" value="ECO:0007669"/>
    <property type="project" value="InterPro"/>
</dbReference>
<dbReference type="Proteomes" id="UP000749559">
    <property type="component" value="Unassembled WGS sequence"/>
</dbReference>
<proteinExistence type="predicted"/>
<dbReference type="GO" id="GO:0005319">
    <property type="term" value="F:lipid transporter activity"/>
    <property type="evidence" value="ECO:0007669"/>
    <property type="project" value="TreeGrafter"/>
</dbReference>
<gene>
    <name evidence="2" type="ORF">OFUS_LOCUS4004</name>
</gene>